<evidence type="ECO:0000256" key="7">
    <source>
        <dbReference type="ARBA" id="ARBA00022692"/>
    </source>
</evidence>
<dbReference type="EMBL" id="CP136522">
    <property type="protein sequence ID" value="WOT06502.1"/>
    <property type="molecule type" value="Genomic_DNA"/>
</dbReference>
<keyword evidence="9 13" id="KW-1133">Transmembrane helix</keyword>
<keyword evidence="17" id="KW-1185">Reference proteome</keyword>
<feature type="transmembrane region" description="Helical" evidence="13">
    <location>
        <begin position="114"/>
        <end position="135"/>
    </location>
</feature>
<dbReference type="SUPFAM" id="SSF55874">
    <property type="entry name" value="ATPase domain of HSP90 chaperone/DNA topoisomerase II/histidine kinase"/>
    <property type="match status" value="1"/>
</dbReference>
<dbReference type="EC" id="2.7.13.3" evidence="4"/>
<evidence type="ECO:0000313" key="16">
    <source>
        <dbReference type="EMBL" id="WOT06502.1"/>
    </source>
</evidence>
<dbReference type="PRINTS" id="PR00344">
    <property type="entry name" value="BCTRLSENSOR"/>
</dbReference>
<accession>A0ABZ0K1S8</accession>
<reference evidence="16 17" key="1">
    <citation type="submission" date="2023-10" db="EMBL/GenBank/DDBJ databases">
        <title>Complete genome sequence of Shewanella sp. DAU334.</title>
        <authorList>
            <person name="Lee Y.-S."/>
            <person name="Jeong H.-R."/>
            <person name="Hwang E.-J."/>
            <person name="Choi Y.-L."/>
            <person name="Kim G.-D."/>
        </authorList>
    </citation>
    <scope>NUCLEOTIDE SEQUENCE [LARGE SCALE GENOMIC DNA]</scope>
    <source>
        <strain evidence="16 17">DAU334</strain>
    </source>
</reference>
<feature type="domain" description="Response regulatory" evidence="15">
    <location>
        <begin position="1022"/>
        <end position="1139"/>
    </location>
</feature>
<dbReference type="InterPro" id="IPR035965">
    <property type="entry name" value="PAS-like_dom_sf"/>
</dbReference>
<evidence type="ECO:0000256" key="10">
    <source>
        <dbReference type="ARBA" id="ARBA00023136"/>
    </source>
</evidence>
<protein>
    <recommendedName>
        <fullName evidence="4">histidine kinase</fullName>
        <ecNumber evidence="4">2.7.13.3</ecNumber>
    </recommendedName>
</protein>
<feature type="transmembrane region" description="Helical" evidence="13">
    <location>
        <begin position="38"/>
        <end position="59"/>
    </location>
</feature>
<feature type="coiled-coil region" evidence="12">
    <location>
        <begin position="732"/>
        <end position="766"/>
    </location>
</feature>
<dbReference type="PROSITE" id="PS50109">
    <property type="entry name" value="HIS_KIN"/>
    <property type="match status" value="1"/>
</dbReference>
<feature type="transmembrane region" description="Helical" evidence="13">
    <location>
        <begin position="65"/>
        <end position="86"/>
    </location>
</feature>
<evidence type="ECO:0000256" key="3">
    <source>
        <dbReference type="ARBA" id="ARBA00006434"/>
    </source>
</evidence>
<feature type="modified residue" description="4-aspartylphosphate" evidence="11">
    <location>
        <position position="1073"/>
    </location>
</feature>
<evidence type="ECO:0000256" key="6">
    <source>
        <dbReference type="ARBA" id="ARBA00022679"/>
    </source>
</evidence>
<feature type="transmembrane region" description="Helical" evidence="13">
    <location>
        <begin position="406"/>
        <end position="427"/>
    </location>
</feature>
<dbReference type="InterPro" id="IPR038377">
    <property type="entry name" value="Na/Glc_symporter_sf"/>
</dbReference>
<feature type="transmembrane region" description="Helical" evidence="13">
    <location>
        <begin position="275"/>
        <end position="300"/>
    </location>
</feature>
<keyword evidence="10 13" id="KW-0472">Membrane</keyword>
<organism evidence="16 17">
    <name type="scientific">Shewanella youngdeokensis</name>
    <dbReference type="NCBI Taxonomy" id="2999068"/>
    <lineage>
        <taxon>Bacteria</taxon>
        <taxon>Pseudomonadati</taxon>
        <taxon>Pseudomonadota</taxon>
        <taxon>Gammaproteobacteria</taxon>
        <taxon>Alteromonadales</taxon>
        <taxon>Shewanellaceae</taxon>
        <taxon>Shewanella</taxon>
    </lineage>
</organism>
<feature type="domain" description="Histidine kinase" evidence="14">
    <location>
        <begin position="787"/>
        <end position="1001"/>
    </location>
</feature>
<keyword evidence="8 16" id="KW-0418">Kinase</keyword>
<comment type="subcellular location">
    <subcellularLocation>
        <location evidence="2">Membrane</location>
        <topology evidence="2">Multi-pass membrane protein</topology>
    </subcellularLocation>
</comment>
<evidence type="ECO:0000256" key="1">
    <source>
        <dbReference type="ARBA" id="ARBA00000085"/>
    </source>
</evidence>
<dbReference type="CDD" id="cd00082">
    <property type="entry name" value="HisKA"/>
    <property type="match status" value="1"/>
</dbReference>
<dbReference type="InterPro" id="IPR003594">
    <property type="entry name" value="HATPase_dom"/>
</dbReference>
<evidence type="ECO:0000256" key="11">
    <source>
        <dbReference type="PROSITE-ProRule" id="PRU00169"/>
    </source>
</evidence>
<dbReference type="SMART" id="SM00448">
    <property type="entry name" value="REC"/>
    <property type="match status" value="1"/>
</dbReference>
<dbReference type="Pfam" id="PF00072">
    <property type="entry name" value="Response_reg"/>
    <property type="match status" value="1"/>
</dbReference>
<evidence type="ECO:0000256" key="13">
    <source>
        <dbReference type="SAM" id="Phobius"/>
    </source>
</evidence>
<gene>
    <name evidence="16" type="ORF">RGE70_07005</name>
</gene>
<dbReference type="InterPro" id="IPR005467">
    <property type="entry name" value="His_kinase_dom"/>
</dbReference>
<dbReference type="SUPFAM" id="SSF55785">
    <property type="entry name" value="PYP-like sensor domain (PAS domain)"/>
    <property type="match status" value="1"/>
</dbReference>
<dbReference type="InterPro" id="IPR036097">
    <property type="entry name" value="HisK_dim/P_sf"/>
</dbReference>
<feature type="transmembrane region" description="Helical" evidence="13">
    <location>
        <begin position="320"/>
        <end position="353"/>
    </location>
</feature>
<dbReference type="InterPro" id="IPR001734">
    <property type="entry name" value="Na/solute_symporter"/>
</dbReference>
<dbReference type="Gene3D" id="1.10.287.130">
    <property type="match status" value="1"/>
</dbReference>
<feature type="transmembrane region" description="Helical" evidence="13">
    <location>
        <begin position="155"/>
        <end position="174"/>
    </location>
</feature>
<dbReference type="GO" id="GO:0004673">
    <property type="term" value="F:protein histidine kinase activity"/>
    <property type="evidence" value="ECO:0007669"/>
    <property type="project" value="UniProtKB-EC"/>
</dbReference>
<dbReference type="InterPro" id="IPR036890">
    <property type="entry name" value="HATPase_C_sf"/>
</dbReference>
<dbReference type="SUPFAM" id="SSF52172">
    <property type="entry name" value="CheY-like"/>
    <property type="match status" value="1"/>
</dbReference>
<feature type="transmembrane region" description="Helical" evidence="13">
    <location>
        <begin position="195"/>
        <end position="216"/>
    </location>
</feature>
<evidence type="ECO:0000256" key="8">
    <source>
        <dbReference type="ARBA" id="ARBA00022777"/>
    </source>
</evidence>
<feature type="transmembrane region" description="Helical" evidence="13">
    <location>
        <begin position="6"/>
        <end position="26"/>
    </location>
</feature>
<evidence type="ECO:0000256" key="9">
    <source>
        <dbReference type="ARBA" id="ARBA00022989"/>
    </source>
</evidence>
<dbReference type="SUPFAM" id="SSF47384">
    <property type="entry name" value="Homodimeric domain of signal transducing histidine kinase"/>
    <property type="match status" value="1"/>
</dbReference>
<dbReference type="PROSITE" id="PS50283">
    <property type="entry name" value="NA_SOLUT_SYMP_3"/>
    <property type="match status" value="1"/>
</dbReference>
<dbReference type="Pfam" id="PF00512">
    <property type="entry name" value="HisKA"/>
    <property type="match status" value="1"/>
</dbReference>
<evidence type="ECO:0000256" key="12">
    <source>
        <dbReference type="SAM" id="Coils"/>
    </source>
</evidence>
<evidence type="ECO:0000259" key="14">
    <source>
        <dbReference type="PROSITE" id="PS50109"/>
    </source>
</evidence>
<dbReference type="PANTHER" id="PTHR43047:SF9">
    <property type="entry name" value="HISTIDINE KINASE"/>
    <property type="match status" value="1"/>
</dbReference>
<dbReference type="Pfam" id="PF02518">
    <property type="entry name" value="HATPase_c"/>
    <property type="match status" value="1"/>
</dbReference>
<dbReference type="Gene3D" id="3.40.50.2300">
    <property type="match status" value="1"/>
</dbReference>
<evidence type="ECO:0000259" key="15">
    <source>
        <dbReference type="PROSITE" id="PS50110"/>
    </source>
</evidence>
<keyword evidence="5 11" id="KW-0597">Phosphoprotein</keyword>
<dbReference type="Gene3D" id="1.20.1730.10">
    <property type="entry name" value="Sodium/glucose cotransporter"/>
    <property type="match status" value="1"/>
</dbReference>
<keyword evidence="6 16" id="KW-0808">Transferase</keyword>
<evidence type="ECO:0000256" key="2">
    <source>
        <dbReference type="ARBA" id="ARBA00004141"/>
    </source>
</evidence>
<sequence length="1143" mass="125056">MNSTVLIGTLAIFYVCLLFLLAWGAERWFNRITKRIQAWIYGLSLAVYCSSWSFLGTVGQSADDLWSFLPIFLGPILIFSFGFGLLKKMVVVSKAQNITSVADFIAARYGKSQVLAAIVTLIALFGIMPYIALQLKAMVFSLNLFQAESALFDGAKIALLITAILAVFAILFGTRKLDATEHNPGMMLAIAFESLVKLGAFLLVGLVISFGVFDGFGDIWQQASAQELINNPNLRIESLMPELLVGMAAFLCMPRQFHVMMVECENEKTMVKARWMLPLYLVLFGLFVAPLALAGKLLLGDGIAADTYVINLPLALDKPWLAAVALLGTLSAATGMVIVAVVTISVMVSNEWLVPLLLRTGQIKAQNFSQFSQLLLNARRIAIVVILGLGYFSYLSLMDSDSLSSLGMLSFGAFAQLAPALIGGMYWKNGNRSGVFLGLTVGFGCWCYILLQGVADTHGFITPDFVLLESIEPNVRDILIALIANCVCYVLGSVWFRAGVVERIQASAFVTPGQLKKPTNRKSVPVSQQDLLILASRFVSPARAYESFSGYTDARVNSDSWHKAAAPNLIAHTEHMLAGVLGASSASLVMDSVLEGRDLALDEVFSLVDETSSQVMLSQDMLRGAIEHAYEGMSVVDKDLNLVAWNYKYAELYEYPDDFLQAGMPISEVVRFNAKRGYCGKGDIDHQVEKRVMHMRNGTAHVSERHRDDGKVIKIQGNPMPGGGFVMTFTDITQYRLQAKALQESNDTLEARVNERTQELSMLNSKLLEAKAQEEMANASKSQFLAAVGHDLMQPLNAARLFTTSLQQYPNLDHEAKKTLSHVNSSLKIAGELLTDLLDISKLDSGMIDVNRRDFAIADLLDGLAVEFQAMAKDCSIKFSAMPCAATVNSDPSLLRRVLQNFLTNAYRYAKGCRVVLGCRHRGNELEIQVLDTGCGIAENETESIFTEFKRLDNPESKSVSGLGLGLAIADRISRVLDHRIEVSSVLGQGSVFSILVPLGKKVQAPTTKKAPSLLQPLAGVKVLCIDNEKAILAGLESLLTRWQCDVICACDFADARIKLGLKGVAPDIVLADYHLDNNQNGVDAMNGIRELYGEHVPGILITANTRKELIDDVNRQGYHYMAKMVKPAALRALISSLVKKGH</sequence>
<comment type="catalytic activity">
    <reaction evidence="1">
        <text>ATP + protein L-histidine = ADP + protein N-phospho-L-histidine.</text>
        <dbReference type="EC" id="2.7.13.3"/>
    </reaction>
</comment>
<feature type="transmembrane region" description="Helical" evidence="13">
    <location>
        <begin position="374"/>
        <end position="394"/>
    </location>
</feature>
<proteinExistence type="inferred from homology"/>
<keyword evidence="12" id="KW-0175">Coiled coil</keyword>
<dbReference type="CDD" id="cd00156">
    <property type="entry name" value="REC"/>
    <property type="match status" value="1"/>
</dbReference>
<dbReference type="SMART" id="SM00388">
    <property type="entry name" value="HisKA"/>
    <property type="match status" value="1"/>
</dbReference>
<dbReference type="RefSeq" id="WP_310470779.1">
    <property type="nucleotide sequence ID" value="NZ_CP136522.1"/>
</dbReference>
<dbReference type="PANTHER" id="PTHR43047">
    <property type="entry name" value="TWO-COMPONENT HISTIDINE PROTEIN KINASE"/>
    <property type="match status" value="1"/>
</dbReference>
<dbReference type="InterPro" id="IPR011006">
    <property type="entry name" value="CheY-like_superfamily"/>
</dbReference>
<dbReference type="InterPro" id="IPR004358">
    <property type="entry name" value="Sig_transdc_His_kin-like_C"/>
</dbReference>
<dbReference type="InterPro" id="IPR001789">
    <property type="entry name" value="Sig_transdc_resp-reg_receiver"/>
</dbReference>
<evidence type="ECO:0000256" key="5">
    <source>
        <dbReference type="ARBA" id="ARBA00022553"/>
    </source>
</evidence>
<dbReference type="Gene3D" id="3.30.565.10">
    <property type="entry name" value="Histidine kinase-like ATPase, C-terminal domain"/>
    <property type="match status" value="1"/>
</dbReference>
<evidence type="ECO:0000256" key="4">
    <source>
        <dbReference type="ARBA" id="ARBA00012438"/>
    </source>
</evidence>
<dbReference type="Pfam" id="PF12860">
    <property type="entry name" value="PAS_7"/>
    <property type="match status" value="1"/>
</dbReference>
<name>A0ABZ0K1S8_9GAMM</name>
<dbReference type="PROSITE" id="PS50110">
    <property type="entry name" value="RESPONSE_REGULATORY"/>
    <property type="match status" value="1"/>
</dbReference>
<dbReference type="SMART" id="SM00387">
    <property type="entry name" value="HATPase_c"/>
    <property type="match status" value="1"/>
</dbReference>
<dbReference type="InterPro" id="IPR003661">
    <property type="entry name" value="HisK_dim/P_dom"/>
</dbReference>
<dbReference type="Gene3D" id="3.30.450.20">
    <property type="entry name" value="PAS domain"/>
    <property type="match status" value="1"/>
</dbReference>
<dbReference type="Proteomes" id="UP001529491">
    <property type="component" value="Chromosome"/>
</dbReference>
<comment type="similarity">
    <text evidence="3">Belongs to the sodium:solute symporter (SSF) (TC 2.A.21) family.</text>
</comment>
<dbReference type="NCBIfam" id="NF041832">
    <property type="entry name" value="near_NosP_CTERM"/>
    <property type="match status" value="1"/>
</dbReference>
<dbReference type="CDD" id="cd10322">
    <property type="entry name" value="SLC5sbd"/>
    <property type="match status" value="1"/>
</dbReference>
<feature type="transmembrane region" description="Helical" evidence="13">
    <location>
        <begin position="434"/>
        <end position="455"/>
    </location>
</feature>
<evidence type="ECO:0000313" key="17">
    <source>
        <dbReference type="Proteomes" id="UP001529491"/>
    </source>
</evidence>
<keyword evidence="7 13" id="KW-0812">Transmembrane</keyword>
<feature type="transmembrane region" description="Helical" evidence="13">
    <location>
        <begin position="236"/>
        <end position="254"/>
    </location>
</feature>